<keyword evidence="2" id="KW-1185">Reference proteome</keyword>
<dbReference type="AlphaFoldDB" id="A0A0F9ZE60"/>
<reference evidence="1 2" key="1">
    <citation type="journal article" date="2015" name="Environ. Microbiol.">
        <title>Genome analyses suggest the presence of polyploidy and recent human-driven expansions in eight global populations of the honeybee pathogen Nosema ceranae.</title>
        <authorList>
            <person name="Pelin A."/>
            <person name="Selman M."/>
            <person name="Aris-Brosou S."/>
            <person name="Farinelli L."/>
            <person name="Corradi N."/>
        </authorList>
    </citation>
    <scope>NUCLEOTIDE SEQUENCE [LARGE SCALE GENOMIC DNA]</scope>
    <source>
        <strain evidence="1 2">PA08 1199</strain>
    </source>
</reference>
<accession>A0A0F9ZE60</accession>
<proteinExistence type="predicted"/>
<name>A0A0F9ZE60_9MICR</name>
<comment type="caution">
    <text evidence="1">The sequence shown here is derived from an EMBL/GenBank/DDBJ whole genome shotgun (WGS) entry which is preliminary data.</text>
</comment>
<organism evidence="1 2">
    <name type="scientific">Vairimorpha ceranae</name>
    <dbReference type="NCBI Taxonomy" id="40302"/>
    <lineage>
        <taxon>Eukaryota</taxon>
        <taxon>Fungi</taxon>
        <taxon>Fungi incertae sedis</taxon>
        <taxon>Microsporidia</taxon>
        <taxon>Nosematidae</taxon>
        <taxon>Vairimorpha</taxon>
    </lineage>
</organism>
<dbReference type="GeneID" id="36318642"/>
<dbReference type="EMBL" id="JPQZ01000011">
    <property type="protein sequence ID" value="KKO75814.1"/>
    <property type="molecule type" value="Genomic_DNA"/>
</dbReference>
<evidence type="ECO:0000313" key="1">
    <source>
        <dbReference type="EMBL" id="KKO75814.1"/>
    </source>
</evidence>
<dbReference type="VEuPathDB" id="MicrosporidiaDB:AAJ76_1100018298"/>
<gene>
    <name evidence="1" type="ORF">AAJ76_1100018298</name>
</gene>
<dbReference type="Proteomes" id="UP000034350">
    <property type="component" value="Unassembled WGS sequence"/>
</dbReference>
<dbReference type="RefSeq" id="XP_024331556.1">
    <property type="nucleotide sequence ID" value="XM_024473745.1"/>
</dbReference>
<sequence length="47" mass="5931">MFYNKDNIKWLKNLLKIDLNEQLFYKPIFFAIFIPQYIRYKFVLVIK</sequence>
<protein>
    <submittedName>
        <fullName evidence="1">Uncharacterized protein</fullName>
    </submittedName>
</protein>
<evidence type="ECO:0000313" key="2">
    <source>
        <dbReference type="Proteomes" id="UP000034350"/>
    </source>
</evidence>